<accession>A0A2L0D1Y3</accession>
<dbReference type="EMBL" id="CP022601">
    <property type="protein sequence ID" value="AXJ12175.1"/>
    <property type="molecule type" value="Genomic_DNA"/>
</dbReference>
<dbReference type="OrthoDB" id="9813233at2"/>
<proteinExistence type="predicted"/>
<keyword evidence="7 8" id="KW-0472">Membrane</keyword>
<evidence type="ECO:0000256" key="6">
    <source>
        <dbReference type="ARBA" id="ARBA00023010"/>
    </source>
</evidence>
<dbReference type="Proteomes" id="UP000255411">
    <property type="component" value="Chromosome"/>
</dbReference>
<evidence type="ECO:0000256" key="5">
    <source>
        <dbReference type="ARBA" id="ARBA00022989"/>
    </source>
</evidence>
<dbReference type="GO" id="GO:0008320">
    <property type="term" value="F:protein transmembrane transporter activity"/>
    <property type="evidence" value="ECO:0007669"/>
    <property type="project" value="InterPro"/>
</dbReference>
<dbReference type="GO" id="GO:0006886">
    <property type="term" value="P:intracellular protein transport"/>
    <property type="evidence" value="ECO:0007669"/>
    <property type="project" value="InterPro"/>
</dbReference>
<evidence type="ECO:0000313" key="9">
    <source>
        <dbReference type="EMBL" id="AUW95825.1"/>
    </source>
</evidence>
<evidence type="ECO:0000313" key="10">
    <source>
        <dbReference type="EMBL" id="AXJ12175.1"/>
    </source>
</evidence>
<feature type="transmembrane region" description="Helical" evidence="8">
    <location>
        <begin position="26"/>
        <end position="43"/>
    </location>
</feature>
<evidence type="ECO:0000256" key="7">
    <source>
        <dbReference type="ARBA" id="ARBA00023136"/>
    </source>
</evidence>
<dbReference type="InterPro" id="IPR001901">
    <property type="entry name" value="Translocase_SecE/Sec61-g"/>
</dbReference>
<dbReference type="Pfam" id="PF00584">
    <property type="entry name" value="SecE"/>
    <property type="match status" value="1"/>
</dbReference>
<evidence type="ECO:0000256" key="8">
    <source>
        <dbReference type="SAM" id="Phobius"/>
    </source>
</evidence>
<evidence type="ECO:0000256" key="1">
    <source>
        <dbReference type="ARBA" id="ARBA00004370"/>
    </source>
</evidence>
<name>A0A2L0D1Y3_9STRE</name>
<evidence type="ECO:0000313" key="12">
    <source>
        <dbReference type="Proteomes" id="UP000255411"/>
    </source>
</evidence>
<protein>
    <submittedName>
        <fullName evidence="9">Preprotein translocase subunit SecE</fullName>
    </submittedName>
</protein>
<dbReference type="EMBL" id="CP025536">
    <property type="protein sequence ID" value="AUW95825.1"/>
    <property type="molecule type" value="Genomic_DNA"/>
</dbReference>
<dbReference type="Proteomes" id="UP000238956">
    <property type="component" value="Chromosome"/>
</dbReference>
<keyword evidence="6" id="KW-0811">Translocation</keyword>
<gene>
    <name evidence="9" type="ORF">C0J00_01130</name>
    <name evidence="10" type="ORF">Sp14A_02210</name>
</gene>
<dbReference type="GO" id="GO:0006605">
    <property type="term" value="P:protein targeting"/>
    <property type="evidence" value="ECO:0007669"/>
    <property type="project" value="InterPro"/>
</dbReference>
<dbReference type="RefSeq" id="WP_104967167.1">
    <property type="nucleotide sequence ID" value="NZ_CP022601.1"/>
</dbReference>
<reference evidence="9 11" key="3">
    <citation type="submission" date="2018-02" db="EMBL/GenBank/DDBJ databases">
        <title>Whole genome sequencing analysis of Streptococcus pluranimalium isolated from cattle infected mastitis in China.</title>
        <authorList>
            <person name="Zhang J.-R."/>
            <person name="Hu G.-Z."/>
        </authorList>
    </citation>
    <scope>NUCLEOTIDE SEQUENCE [LARGE SCALE GENOMIC DNA]</scope>
    <source>
        <strain evidence="9 11">TH11417</strain>
    </source>
</reference>
<reference evidence="9 11" key="2">
    <citation type="submission" date="2017-12" db="EMBL/GenBank/DDBJ databases">
        <authorList>
            <person name="Hurst M.R.H."/>
        </authorList>
    </citation>
    <scope>NUCLEOTIDE SEQUENCE [LARGE SCALE GENOMIC DNA]</scope>
    <source>
        <strain evidence="9 11">TH11417</strain>
    </source>
</reference>
<dbReference type="AlphaFoldDB" id="A0A2L0D1Y3"/>
<organism evidence="9 11">
    <name type="scientific">Streptococcus pluranimalium</name>
    <dbReference type="NCBI Taxonomy" id="82348"/>
    <lineage>
        <taxon>Bacteria</taxon>
        <taxon>Bacillati</taxon>
        <taxon>Bacillota</taxon>
        <taxon>Bacilli</taxon>
        <taxon>Lactobacillales</taxon>
        <taxon>Streptococcaceae</taxon>
        <taxon>Streptococcus</taxon>
    </lineage>
</organism>
<reference evidence="10 12" key="1">
    <citation type="submission" date="2017-07" db="EMBL/GenBank/DDBJ databases">
        <title>Streptococcus pluranimalium as cause of bovine abortion.</title>
        <authorList>
            <person name="Rodriguez Campos S."/>
            <person name="Gobeli Brawand S."/>
            <person name="Brodard I."/>
            <person name="Rychener L."/>
            <person name="Perreten V."/>
        </authorList>
    </citation>
    <scope>NUCLEOTIDE SEQUENCE [LARGE SCALE GENOMIC DNA]</scope>
    <source>
        <strain evidence="10 12">14A0014</strain>
    </source>
</reference>
<dbReference type="GeneID" id="98392513"/>
<keyword evidence="5 8" id="KW-1133">Transmembrane helix</keyword>
<dbReference type="KEGG" id="splr:C0J00_01130"/>
<evidence type="ECO:0000256" key="2">
    <source>
        <dbReference type="ARBA" id="ARBA00022448"/>
    </source>
</evidence>
<dbReference type="GO" id="GO:0016020">
    <property type="term" value="C:membrane"/>
    <property type="evidence" value="ECO:0007669"/>
    <property type="project" value="UniProtKB-SubCell"/>
</dbReference>
<keyword evidence="2" id="KW-0813">Transport</keyword>
<keyword evidence="11" id="KW-1185">Reference proteome</keyword>
<keyword evidence="3 8" id="KW-0812">Transmembrane</keyword>
<dbReference type="Gene3D" id="1.20.5.1030">
    <property type="entry name" value="Preprotein translocase secy subunit"/>
    <property type="match status" value="1"/>
</dbReference>
<comment type="subcellular location">
    <subcellularLocation>
        <location evidence="1">Membrane</location>
    </subcellularLocation>
</comment>
<dbReference type="GO" id="GO:0009306">
    <property type="term" value="P:protein secretion"/>
    <property type="evidence" value="ECO:0007669"/>
    <property type="project" value="InterPro"/>
</dbReference>
<sequence length="58" mass="6929">MKFIPGLFRVLKDTTWPDRKQRWKDFLAVIEYTVFFTIIIFLFDKLVSTGIVSVLDIF</sequence>
<keyword evidence="4" id="KW-0653">Protein transport</keyword>
<dbReference type="InterPro" id="IPR005807">
    <property type="entry name" value="SecE_bac"/>
</dbReference>
<dbReference type="InterPro" id="IPR038379">
    <property type="entry name" value="SecE_sf"/>
</dbReference>
<evidence type="ECO:0000313" key="11">
    <source>
        <dbReference type="Proteomes" id="UP000238956"/>
    </source>
</evidence>
<dbReference type="NCBIfam" id="TIGR00964">
    <property type="entry name" value="secE_bact"/>
    <property type="match status" value="1"/>
</dbReference>
<evidence type="ECO:0000256" key="3">
    <source>
        <dbReference type="ARBA" id="ARBA00022692"/>
    </source>
</evidence>
<evidence type="ECO:0000256" key="4">
    <source>
        <dbReference type="ARBA" id="ARBA00022927"/>
    </source>
</evidence>